<feature type="non-terminal residue" evidence="6">
    <location>
        <position position="65"/>
    </location>
</feature>
<dbReference type="GO" id="GO:0016410">
    <property type="term" value="F:N-acyltransferase activity"/>
    <property type="evidence" value="ECO:0007669"/>
    <property type="project" value="TreeGrafter"/>
</dbReference>
<dbReference type="GO" id="GO:0070292">
    <property type="term" value="P:N-acylphosphatidylethanolamine metabolic process"/>
    <property type="evidence" value="ECO:0007669"/>
    <property type="project" value="TreeGrafter"/>
</dbReference>
<evidence type="ECO:0000313" key="6">
    <source>
        <dbReference type="EMBL" id="NWS09538.1"/>
    </source>
</evidence>
<reference evidence="6 7" key="1">
    <citation type="submission" date="2019-09" db="EMBL/GenBank/DDBJ databases">
        <title>Bird 10,000 Genomes (B10K) Project - Family phase.</title>
        <authorList>
            <person name="Zhang G."/>
        </authorList>
    </citation>
    <scope>NUCLEOTIDE SEQUENCE [LARGE SCALE GENOMIC DNA]</scope>
    <source>
        <strain evidence="6">B10K-DU-001-75</strain>
        <tissue evidence="6">Muscle</tissue>
    </source>
</reference>
<dbReference type="AlphaFoldDB" id="A0A7K5CNJ9"/>
<dbReference type="Gene3D" id="3.90.1720.10">
    <property type="entry name" value="endopeptidase domain like (from Nostoc punctiforme)"/>
    <property type="match status" value="1"/>
</dbReference>
<comment type="caution">
    <text evidence="6">The sequence shown here is derived from an EMBL/GenBank/DDBJ whole genome shotgun (WGS) entry which is preliminary data.</text>
</comment>
<gene>
    <name evidence="6" type="primary">Hrasls_4</name>
    <name evidence="6" type="ORF">MOTALB_R15346</name>
</gene>
<dbReference type="EMBL" id="VXBE01013774">
    <property type="protein sequence ID" value="NWS09538.1"/>
    <property type="molecule type" value="Genomic_DNA"/>
</dbReference>
<evidence type="ECO:0000256" key="4">
    <source>
        <dbReference type="ARBA" id="ARBA00023098"/>
    </source>
</evidence>
<protein>
    <submittedName>
        <fullName evidence="6">HRSL1 enzyme</fullName>
    </submittedName>
</protein>
<dbReference type="Pfam" id="PF04970">
    <property type="entry name" value="LRAT"/>
    <property type="match status" value="1"/>
</dbReference>
<name>A0A7K5CNJ9_MOTAL</name>
<keyword evidence="3" id="KW-0378">Hydrolase</keyword>
<dbReference type="GO" id="GO:0008970">
    <property type="term" value="F:phospholipase A1 activity"/>
    <property type="evidence" value="ECO:0007669"/>
    <property type="project" value="TreeGrafter"/>
</dbReference>
<dbReference type="InterPro" id="IPR051496">
    <property type="entry name" value="H-rev107_PLA/AT"/>
</dbReference>
<dbReference type="GO" id="GO:0004623">
    <property type="term" value="F:phospholipase A2 activity"/>
    <property type="evidence" value="ECO:0007669"/>
    <property type="project" value="TreeGrafter"/>
</dbReference>
<accession>A0A7K5CNJ9</accession>
<dbReference type="InterPro" id="IPR007053">
    <property type="entry name" value="LRAT_dom"/>
</dbReference>
<dbReference type="GO" id="GO:0005737">
    <property type="term" value="C:cytoplasm"/>
    <property type="evidence" value="ECO:0007669"/>
    <property type="project" value="TreeGrafter"/>
</dbReference>
<keyword evidence="2" id="KW-0808">Transferase</keyword>
<dbReference type="PANTHER" id="PTHR13943">
    <property type="entry name" value="HRAS-LIKE SUPPRESSOR - RELATED"/>
    <property type="match status" value="1"/>
</dbReference>
<dbReference type="PANTHER" id="PTHR13943:SF77">
    <property type="entry name" value="LRAT DOMAIN-CONTAINING PROTEIN"/>
    <property type="match status" value="1"/>
</dbReference>
<evidence type="ECO:0000259" key="5">
    <source>
        <dbReference type="PROSITE" id="PS51934"/>
    </source>
</evidence>
<dbReference type="PROSITE" id="PS51934">
    <property type="entry name" value="LRAT"/>
    <property type="match status" value="1"/>
</dbReference>
<sequence length="65" mass="7713">LIEIDRPRHQHWALYMGDGFVINLKPVGKEDLQLGDCTVLVFIRKVKKQRLKEVLQNNTWRVNNK</sequence>
<evidence type="ECO:0000256" key="2">
    <source>
        <dbReference type="ARBA" id="ARBA00022679"/>
    </source>
</evidence>
<evidence type="ECO:0000313" key="7">
    <source>
        <dbReference type="Proteomes" id="UP000532252"/>
    </source>
</evidence>
<evidence type="ECO:0000256" key="3">
    <source>
        <dbReference type="ARBA" id="ARBA00022801"/>
    </source>
</evidence>
<dbReference type="Proteomes" id="UP000532252">
    <property type="component" value="Unassembled WGS sequence"/>
</dbReference>
<feature type="non-terminal residue" evidence="6">
    <location>
        <position position="1"/>
    </location>
</feature>
<evidence type="ECO:0000256" key="1">
    <source>
        <dbReference type="ARBA" id="ARBA00007824"/>
    </source>
</evidence>
<keyword evidence="4" id="KW-0443">Lipid metabolism</keyword>
<feature type="domain" description="LRAT" evidence="5">
    <location>
        <begin position="1"/>
        <end position="65"/>
    </location>
</feature>
<proteinExistence type="inferred from homology"/>
<keyword evidence="7" id="KW-1185">Reference proteome</keyword>
<organism evidence="6 7">
    <name type="scientific">Motacilla alba</name>
    <name type="common">White wagtail</name>
    <name type="synonym">Pied wagtail</name>
    <dbReference type="NCBI Taxonomy" id="45807"/>
    <lineage>
        <taxon>Eukaryota</taxon>
        <taxon>Metazoa</taxon>
        <taxon>Chordata</taxon>
        <taxon>Craniata</taxon>
        <taxon>Vertebrata</taxon>
        <taxon>Euteleostomi</taxon>
        <taxon>Archelosauria</taxon>
        <taxon>Archosauria</taxon>
        <taxon>Dinosauria</taxon>
        <taxon>Saurischia</taxon>
        <taxon>Theropoda</taxon>
        <taxon>Coelurosauria</taxon>
        <taxon>Aves</taxon>
        <taxon>Neognathae</taxon>
        <taxon>Neoaves</taxon>
        <taxon>Telluraves</taxon>
        <taxon>Australaves</taxon>
        <taxon>Passeriformes</taxon>
        <taxon>Passeroidea</taxon>
        <taxon>Motacillidae</taxon>
        <taxon>Motacilla</taxon>
    </lineage>
</organism>
<comment type="similarity">
    <text evidence="1">Belongs to the H-rev107 family.</text>
</comment>